<accession>A0A2R8CM38</accession>
<evidence type="ECO:0000313" key="1">
    <source>
        <dbReference type="EMBL" id="SPJ33968.1"/>
    </source>
</evidence>
<dbReference type="OrthoDB" id="5401788at2"/>
<gene>
    <name evidence="1" type="ORF">KSP9073_01996</name>
</gene>
<dbReference type="PANTHER" id="PTHR39327">
    <property type="match status" value="1"/>
</dbReference>
<evidence type="ECO:0008006" key="3">
    <source>
        <dbReference type="Google" id="ProtNLM"/>
    </source>
</evidence>
<evidence type="ECO:0000313" key="2">
    <source>
        <dbReference type="Proteomes" id="UP000244934"/>
    </source>
</evidence>
<dbReference type="InterPro" id="IPR010319">
    <property type="entry name" value="Transglutaminase-like_Cys_pept"/>
</dbReference>
<keyword evidence="2" id="KW-1185">Reference proteome</keyword>
<protein>
    <recommendedName>
        <fullName evidence="3">Sulfate adenylyltransferase</fullName>
    </recommendedName>
</protein>
<proteinExistence type="predicted"/>
<name>A0A2R8CM38_9GAMM</name>
<reference evidence="2" key="1">
    <citation type="submission" date="2018-03" db="EMBL/GenBank/DDBJ databases">
        <authorList>
            <person name="Navarro De La Torre S."/>
        </authorList>
    </citation>
    <scope>NUCLEOTIDE SEQUENCE [LARGE SCALE GENOMIC DNA]</scope>
    <source>
        <strain evidence="2">EAod3</strain>
    </source>
</reference>
<sequence>MGQWGRWGVTVLLAIAIPVSAGMLSNASTPASSAITSHYGTAGLERVQRWQALITRLKGQSVTAQLAGVNDFFNQLGFVDDVNIWHQEDYWATPIEFLGVGRGDCEDFALAKYLTLLELGVPDDQMRLHYVKYVPYDQFHMVLSWAATPQQMPVLLDNINKTIAPATSRRDLIPIYSFNGSSLWTSTASGQEAPVGSSSHLSRWEDWQVRVRNGAMQSP</sequence>
<dbReference type="Gene3D" id="3.10.620.30">
    <property type="match status" value="1"/>
</dbReference>
<dbReference type="Pfam" id="PF06035">
    <property type="entry name" value="Peptidase_C93"/>
    <property type="match status" value="1"/>
</dbReference>
<dbReference type="PANTHER" id="PTHR39327:SF1">
    <property type="entry name" value="BLR5470 PROTEIN"/>
    <property type="match status" value="1"/>
</dbReference>
<organism evidence="1 2">
    <name type="scientific">Kushneria phyllosphaerae</name>
    <dbReference type="NCBI Taxonomy" id="2100822"/>
    <lineage>
        <taxon>Bacteria</taxon>
        <taxon>Pseudomonadati</taxon>
        <taxon>Pseudomonadota</taxon>
        <taxon>Gammaproteobacteria</taxon>
        <taxon>Oceanospirillales</taxon>
        <taxon>Halomonadaceae</taxon>
        <taxon>Kushneria</taxon>
    </lineage>
</organism>
<dbReference type="AlphaFoldDB" id="A0A2R8CM38"/>
<dbReference type="EMBL" id="ONZI01000002">
    <property type="protein sequence ID" value="SPJ33968.1"/>
    <property type="molecule type" value="Genomic_DNA"/>
</dbReference>
<dbReference type="Proteomes" id="UP000244934">
    <property type="component" value="Unassembled WGS sequence"/>
</dbReference>